<dbReference type="PROSITE" id="PS00122">
    <property type="entry name" value="CARBOXYLESTERASE_B_1"/>
    <property type="match status" value="1"/>
</dbReference>
<dbReference type="InterPro" id="IPR019826">
    <property type="entry name" value="Carboxylesterase_B_AS"/>
</dbReference>
<sequence length="556" mass="60294">MGVGRVLGAIALLGGAAAQAVNTTLPIVDLGYELHQASTFNVTGNFYNFSNIRYAAPPKRFEAPEVPAENRSYVQTGNVGRICPQAAPVWAANAQKWIVELITGSPDNTIRPYTPQGAKWILPVKAQDPRASEDCLFLDVFVPAQILNAAGKGKGAPVMVWIYGGGYVGGNKYNNPAGLLASSGTVSKGEVIYVALNYRLGAMGFSSGPTFQSEGGISNAGLLDQRFALEWVQKYIHLFGGDPSQVTVFGESAGGGSIMHQITAYGGQKGSVPFQRAIPQSPGWIQASSNQQQEDLYQMLLGITNSTSLKDLKALSEADFIKANSLMVTYNATYGGFTYGPVVDGSFVPAQPGQLLAQGKFDKNVGVMVGHNAKEGTYFTPPYVNSTEWIRTQLRSSFPYISDSTLDYITNTLYPAVFDGSYPYTDEYSRATLIVSESVFTCNTYFLSRAYANKTYSYLFSVPPAFHGFDVLYTYYDGGFVSSNPAFVTNRTIAIALQNFITSFAKTGTPVAKGVRKFEMYGPDAQVLELDVSGIREVRDSNANVRCDWWQKGQLS</sequence>
<dbReference type="PROSITE" id="PS00941">
    <property type="entry name" value="CARBOXYLESTERASE_B_2"/>
    <property type="match status" value="1"/>
</dbReference>
<evidence type="ECO:0000313" key="6">
    <source>
        <dbReference type="Proteomes" id="UP000799444"/>
    </source>
</evidence>
<dbReference type="InterPro" id="IPR002018">
    <property type="entry name" value="CarbesteraseB"/>
</dbReference>
<evidence type="ECO:0000256" key="3">
    <source>
        <dbReference type="RuleBase" id="RU361235"/>
    </source>
</evidence>
<name>A0A9P4UVX5_9PLEO</name>
<evidence type="ECO:0000256" key="2">
    <source>
        <dbReference type="ARBA" id="ARBA00022801"/>
    </source>
</evidence>
<dbReference type="OrthoDB" id="408631at2759"/>
<organism evidence="5 6">
    <name type="scientific">Polyplosphaeria fusca</name>
    <dbReference type="NCBI Taxonomy" id="682080"/>
    <lineage>
        <taxon>Eukaryota</taxon>
        <taxon>Fungi</taxon>
        <taxon>Dikarya</taxon>
        <taxon>Ascomycota</taxon>
        <taxon>Pezizomycotina</taxon>
        <taxon>Dothideomycetes</taxon>
        <taxon>Pleosporomycetidae</taxon>
        <taxon>Pleosporales</taxon>
        <taxon>Tetraplosphaeriaceae</taxon>
        <taxon>Polyplosphaeria</taxon>
    </lineage>
</organism>
<dbReference type="EMBL" id="ML996217">
    <property type="protein sequence ID" value="KAF2730437.1"/>
    <property type="molecule type" value="Genomic_DNA"/>
</dbReference>
<evidence type="ECO:0000259" key="4">
    <source>
        <dbReference type="Pfam" id="PF00135"/>
    </source>
</evidence>
<reference evidence="5" key="1">
    <citation type="journal article" date="2020" name="Stud. Mycol.">
        <title>101 Dothideomycetes genomes: a test case for predicting lifestyles and emergence of pathogens.</title>
        <authorList>
            <person name="Haridas S."/>
            <person name="Albert R."/>
            <person name="Binder M."/>
            <person name="Bloem J."/>
            <person name="Labutti K."/>
            <person name="Salamov A."/>
            <person name="Andreopoulos B."/>
            <person name="Baker S."/>
            <person name="Barry K."/>
            <person name="Bills G."/>
            <person name="Bluhm B."/>
            <person name="Cannon C."/>
            <person name="Castanera R."/>
            <person name="Culley D."/>
            <person name="Daum C."/>
            <person name="Ezra D."/>
            <person name="Gonzalez J."/>
            <person name="Henrissat B."/>
            <person name="Kuo A."/>
            <person name="Liang C."/>
            <person name="Lipzen A."/>
            <person name="Lutzoni F."/>
            <person name="Magnuson J."/>
            <person name="Mondo S."/>
            <person name="Nolan M."/>
            <person name="Ohm R."/>
            <person name="Pangilinan J."/>
            <person name="Park H.-J."/>
            <person name="Ramirez L."/>
            <person name="Alfaro M."/>
            <person name="Sun H."/>
            <person name="Tritt A."/>
            <person name="Yoshinaga Y."/>
            <person name="Zwiers L.-H."/>
            <person name="Turgeon B."/>
            <person name="Goodwin S."/>
            <person name="Spatafora J."/>
            <person name="Crous P."/>
            <person name="Grigoriev I."/>
        </authorList>
    </citation>
    <scope>NUCLEOTIDE SEQUENCE</scope>
    <source>
        <strain evidence="5">CBS 125425</strain>
    </source>
</reference>
<dbReference type="PANTHER" id="PTHR11559">
    <property type="entry name" value="CARBOXYLESTERASE"/>
    <property type="match status" value="1"/>
</dbReference>
<keyword evidence="6" id="KW-1185">Reference proteome</keyword>
<evidence type="ECO:0000313" key="5">
    <source>
        <dbReference type="EMBL" id="KAF2730437.1"/>
    </source>
</evidence>
<feature type="domain" description="Carboxylesterase type B" evidence="4">
    <location>
        <begin position="43"/>
        <end position="549"/>
    </location>
</feature>
<dbReference type="SUPFAM" id="SSF53474">
    <property type="entry name" value="alpha/beta-Hydrolases"/>
    <property type="match status" value="1"/>
</dbReference>
<comment type="similarity">
    <text evidence="1 3">Belongs to the type-B carboxylesterase/lipase family.</text>
</comment>
<keyword evidence="3" id="KW-0732">Signal</keyword>
<keyword evidence="2 3" id="KW-0378">Hydrolase</keyword>
<evidence type="ECO:0000256" key="1">
    <source>
        <dbReference type="ARBA" id="ARBA00005964"/>
    </source>
</evidence>
<dbReference type="AlphaFoldDB" id="A0A9P4UVX5"/>
<dbReference type="InterPro" id="IPR050309">
    <property type="entry name" value="Type-B_Carboxylest/Lipase"/>
</dbReference>
<dbReference type="InterPro" id="IPR019819">
    <property type="entry name" value="Carboxylesterase_B_CS"/>
</dbReference>
<feature type="chain" id="PRO_5040542808" description="Carboxylic ester hydrolase" evidence="3">
    <location>
        <begin position="19"/>
        <end position="556"/>
    </location>
</feature>
<dbReference type="GO" id="GO:0016787">
    <property type="term" value="F:hydrolase activity"/>
    <property type="evidence" value="ECO:0007669"/>
    <property type="project" value="UniProtKB-KW"/>
</dbReference>
<feature type="signal peptide" evidence="3">
    <location>
        <begin position="1"/>
        <end position="18"/>
    </location>
</feature>
<comment type="caution">
    <text evidence="5">The sequence shown here is derived from an EMBL/GenBank/DDBJ whole genome shotgun (WGS) entry which is preliminary data.</text>
</comment>
<dbReference type="Proteomes" id="UP000799444">
    <property type="component" value="Unassembled WGS sequence"/>
</dbReference>
<gene>
    <name evidence="5" type="ORF">EJ04DRAFT_46020</name>
</gene>
<dbReference type="EC" id="3.1.1.-" evidence="3"/>
<dbReference type="Pfam" id="PF00135">
    <property type="entry name" value="COesterase"/>
    <property type="match status" value="1"/>
</dbReference>
<protein>
    <recommendedName>
        <fullName evidence="3">Carboxylic ester hydrolase</fullName>
        <ecNumber evidence="3">3.1.1.-</ecNumber>
    </recommendedName>
</protein>
<dbReference type="InterPro" id="IPR029058">
    <property type="entry name" value="AB_hydrolase_fold"/>
</dbReference>
<dbReference type="Gene3D" id="3.40.50.1820">
    <property type="entry name" value="alpha/beta hydrolase"/>
    <property type="match status" value="1"/>
</dbReference>
<proteinExistence type="inferred from homology"/>
<accession>A0A9P4UVX5</accession>